<gene>
    <name evidence="1" type="ORF">FHI80_15245</name>
</gene>
<keyword evidence="2" id="KW-1185">Reference proteome</keyword>
<protein>
    <submittedName>
        <fullName evidence="1">Uncharacterized protein</fullName>
    </submittedName>
</protein>
<accession>A0ACD3TP61</accession>
<reference evidence="1" key="1">
    <citation type="submission" date="2019-05" db="EMBL/GenBank/DDBJ databases">
        <title>Whole genome sequence of Mycobacterium orygis isolated from a cattle in Chennai, India.</title>
        <authorList>
            <person name="Refaya A.K."/>
            <person name="Kumar N."/>
            <person name="Veerasamy M."/>
            <person name="Raj D."/>
            <person name="Balaji S."/>
            <person name="Peacock S.J."/>
            <person name="Palaniyandi K."/>
        </authorList>
    </citation>
    <scope>NUCLEOTIDE SEQUENCE</scope>
    <source>
        <strain evidence="1">NIRTAH144</strain>
    </source>
</reference>
<sequence>MSVSACAGLLPTRTAIGAIAVNIAKPTNLSACMIDAFLSQQRQTTNLRIQGNGMEQEGHTHHPNRPSGRAMGSGP</sequence>
<comment type="caution">
    <text evidence="1">The sequence shown here is derived from an EMBL/GenBank/DDBJ whole genome shotgun (WGS) entry which is preliminary data.</text>
</comment>
<evidence type="ECO:0000313" key="2">
    <source>
        <dbReference type="Proteomes" id="UP000315366"/>
    </source>
</evidence>
<proteinExistence type="predicted"/>
<organism evidence="1 2">
    <name type="scientific">Mycobacterium orygis</name>
    <dbReference type="NCBI Taxonomy" id="1305738"/>
    <lineage>
        <taxon>Bacteria</taxon>
        <taxon>Bacillati</taxon>
        <taxon>Actinomycetota</taxon>
        <taxon>Actinomycetes</taxon>
        <taxon>Mycobacteriales</taxon>
        <taxon>Mycobacteriaceae</taxon>
        <taxon>Mycobacterium</taxon>
        <taxon>Mycobacterium tuberculosis complex</taxon>
    </lineage>
</organism>
<dbReference type="EMBL" id="VDER01000026">
    <property type="protein sequence ID" value="TPD50381.1"/>
    <property type="molecule type" value="Genomic_DNA"/>
</dbReference>
<name>A0ACD3TP61_9MYCO</name>
<dbReference type="Proteomes" id="UP000315366">
    <property type="component" value="Unassembled WGS sequence"/>
</dbReference>
<evidence type="ECO:0000313" key="1">
    <source>
        <dbReference type="EMBL" id="TPD50381.1"/>
    </source>
</evidence>